<evidence type="ECO:0000313" key="6">
    <source>
        <dbReference type="Proteomes" id="UP000515307"/>
    </source>
</evidence>
<dbReference type="GO" id="GO:0016757">
    <property type="term" value="F:glycosyltransferase activity"/>
    <property type="evidence" value="ECO:0007669"/>
    <property type="project" value="UniProtKB-KW"/>
</dbReference>
<evidence type="ECO:0000256" key="2">
    <source>
        <dbReference type="ARBA" id="ARBA00022679"/>
    </source>
</evidence>
<evidence type="ECO:0000259" key="4">
    <source>
        <dbReference type="Pfam" id="PF13439"/>
    </source>
</evidence>
<keyword evidence="6" id="KW-1185">Reference proteome</keyword>
<keyword evidence="1" id="KW-0328">Glycosyltransferase</keyword>
<dbReference type="EMBL" id="CP045702">
    <property type="protein sequence ID" value="QNE77722.1"/>
    <property type="molecule type" value="Genomic_DNA"/>
</dbReference>
<dbReference type="CDD" id="cd03801">
    <property type="entry name" value="GT4_PimA-like"/>
    <property type="match status" value="1"/>
</dbReference>
<organism evidence="5 6">
    <name type="scientific">Streptomyces finlayi</name>
    <dbReference type="NCBI Taxonomy" id="67296"/>
    <lineage>
        <taxon>Bacteria</taxon>
        <taxon>Bacillati</taxon>
        <taxon>Actinomycetota</taxon>
        <taxon>Actinomycetes</taxon>
        <taxon>Kitasatosporales</taxon>
        <taxon>Streptomycetaceae</taxon>
        <taxon>Streptomyces</taxon>
    </lineage>
</organism>
<dbReference type="GO" id="GO:0009103">
    <property type="term" value="P:lipopolysaccharide biosynthetic process"/>
    <property type="evidence" value="ECO:0007669"/>
    <property type="project" value="TreeGrafter"/>
</dbReference>
<protein>
    <submittedName>
        <fullName evidence="5">Glycosyltransferase</fullName>
    </submittedName>
</protein>
<dbReference type="Gene3D" id="3.40.50.2000">
    <property type="entry name" value="Glycogen Phosphorylase B"/>
    <property type="match status" value="2"/>
</dbReference>
<dbReference type="Pfam" id="PF13439">
    <property type="entry name" value="Glyco_transf_4"/>
    <property type="match status" value="1"/>
</dbReference>
<dbReference type="KEGG" id="sfiy:F0344_26785"/>
<dbReference type="Pfam" id="PF00534">
    <property type="entry name" value="Glycos_transf_1"/>
    <property type="match status" value="1"/>
</dbReference>
<dbReference type="PANTHER" id="PTHR46401">
    <property type="entry name" value="GLYCOSYLTRANSFERASE WBBK-RELATED"/>
    <property type="match status" value="1"/>
</dbReference>
<evidence type="ECO:0000313" key="5">
    <source>
        <dbReference type="EMBL" id="QNE77722.1"/>
    </source>
</evidence>
<evidence type="ECO:0000256" key="1">
    <source>
        <dbReference type="ARBA" id="ARBA00022676"/>
    </source>
</evidence>
<feature type="domain" description="Glycosyltransferase subfamily 4-like N-terminal" evidence="4">
    <location>
        <begin position="37"/>
        <end position="235"/>
    </location>
</feature>
<dbReference type="PANTHER" id="PTHR46401:SF2">
    <property type="entry name" value="GLYCOSYLTRANSFERASE WBBK-RELATED"/>
    <property type="match status" value="1"/>
</dbReference>
<dbReference type="InterPro" id="IPR001296">
    <property type="entry name" value="Glyco_trans_1"/>
</dbReference>
<dbReference type="RefSeq" id="WP_185301188.1">
    <property type="nucleotide sequence ID" value="NZ_CP045702.1"/>
</dbReference>
<accession>A0A7G7BQV7</accession>
<proteinExistence type="predicted"/>
<gene>
    <name evidence="5" type="ORF">F0344_26785</name>
</gene>
<dbReference type="InterPro" id="IPR028098">
    <property type="entry name" value="Glyco_trans_4-like_N"/>
</dbReference>
<dbReference type="AlphaFoldDB" id="A0A7G7BQV7"/>
<dbReference type="Proteomes" id="UP000515307">
    <property type="component" value="Chromosome"/>
</dbReference>
<reference evidence="6" key="1">
    <citation type="submission" date="2019-10" db="EMBL/GenBank/DDBJ databases">
        <title>Antimicrobial potential of Antarctic Bacteria.</title>
        <authorList>
            <person name="Benaud N."/>
            <person name="Edwards R.J."/>
            <person name="Ferrari B.C."/>
        </authorList>
    </citation>
    <scope>NUCLEOTIDE SEQUENCE [LARGE SCALE GENOMIC DNA]</scope>
    <source>
        <strain evidence="6">NBSH44</strain>
    </source>
</reference>
<keyword evidence="2 5" id="KW-0808">Transferase</keyword>
<dbReference type="SUPFAM" id="SSF53756">
    <property type="entry name" value="UDP-Glycosyltransferase/glycogen phosphorylase"/>
    <property type="match status" value="1"/>
</dbReference>
<sequence length="435" mass="46818">MTAEAIETGPRAGTEAPAGDRPLRIALLTYKGNPFCGGQGVYVRHLGRELARLGHSVEVIGAQPYPVLDEGVPLTELPSLDLYRQPDPFRTPGRGEFRDWIDLTEVATMWTGGFPEPLTFSLRARRHLQARRGDFDVIHDNQTLGYGLLGDLGAPLVTTIHHPITVDRQLDLAAAAGWRRRASVRRWYAFTRMQKRVARRLPSVLTVSGSSQQEIVEHLGVRQDRVSVVHIGADTGLWSPDPAVAEVPGRIVTTSSADVPLKGLVHLVEALAKLRTENPRAHLVVVGRRAEDGPVAQAIERYGLQDAVEFVKGISDAELVDLVRGAQIACVPSLYEGFSLPAAEAMATGTPLVATTGGAIPEVTGPDGETCLAVPPGDAGALAAALGRLLDDPQLRARLGAAGRDRVLARFTWARAALGTAELYRQAMVSRGARR</sequence>
<evidence type="ECO:0000259" key="3">
    <source>
        <dbReference type="Pfam" id="PF00534"/>
    </source>
</evidence>
<name>A0A7G7BQV7_9ACTN</name>
<feature type="domain" description="Glycosyl transferase family 1" evidence="3">
    <location>
        <begin position="250"/>
        <end position="405"/>
    </location>
</feature>